<evidence type="ECO:0000256" key="10">
    <source>
        <dbReference type="ARBA" id="ARBA00022960"/>
    </source>
</evidence>
<reference evidence="18 19" key="1">
    <citation type="journal article" date="2016" name="Nat. Commun.">
        <title>Thousands of microbial genomes shed light on interconnected biogeochemical processes in an aquifer system.</title>
        <authorList>
            <person name="Anantharaman K."/>
            <person name="Brown C.T."/>
            <person name="Hug L.A."/>
            <person name="Sharon I."/>
            <person name="Castelle C.J."/>
            <person name="Probst A.J."/>
            <person name="Thomas B.C."/>
            <person name="Singh A."/>
            <person name="Wilkins M.J."/>
            <person name="Karaoz U."/>
            <person name="Brodie E.L."/>
            <person name="Williams K.H."/>
            <person name="Hubbard S.S."/>
            <person name="Banfield J.F."/>
        </authorList>
    </citation>
    <scope>NUCLEOTIDE SEQUENCE [LARGE SCALE GENOMIC DNA]</scope>
</reference>
<keyword evidence="10 16" id="KW-0133">Cell shape</keyword>
<evidence type="ECO:0000256" key="11">
    <source>
        <dbReference type="ARBA" id="ARBA00022984"/>
    </source>
</evidence>
<dbReference type="Proteomes" id="UP000176826">
    <property type="component" value="Unassembled WGS sequence"/>
</dbReference>
<feature type="domain" description="FAD-binding PCMH-type" evidence="17">
    <location>
        <begin position="16"/>
        <end position="188"/>
    </location>
</feature>
<keyword evidence="9 16" id="KW-0521">NADP</keyword>
<keyword evidence="12 16" id="KW-0560">Oxidoreductase</keyword>
<dbReference type="SUPFAM" id="SSF56194">
    <property type="entry name" value="Uridine diphospho-N-Acetylenolpyruvylglucosamine reductase, MurB, C-terminal domain"/>
    <property type="match status" value="1"/>
</dbReference>
<evidence type="ECO:0000256" key="6">
    <source>
        <dbReference type="ARBA" id="ARBA00022618"/>
    </source>
</evidence>
<dbReference type="GO" id="GO:0009252">
    <property type="term" value="P:peptidoglycan biosynthetic process"/>
    <property type="evidence" value="ECO:0007669"/>
    <property type="project" value="UniProtKB-UniRule"/>
</dbReference>
<evidence type="ECO:0000256" key="5">
    <source>
        <dbReference type="ARBA" id="ARBA00022490"/>
    </source>
</evidence>
<dbReference type="InterPro" id="IPR011601">
    <property type="entry name" value="MurB_C"/>
</dbReference>
<evidence type="ECO:0000259" key="17">
    <source>
        <dbReference type="PROSITE" id="PS51387"/>
    </source>
</evidence>
<keyword evidence="11 16" id="KW-0573">Peptidoglycan synthesis</keyword>
<comment type="caution">
    <text evidence="18">The sequence shown here is derived from an EMBL/GenBank/DDBJ whole genome shotgun (WGS) entry which is preliminary data.</text>
</comment>
<dbReference type="NCBIfam" id="NF000755">
    <property type="entry name" value="PRK00046.1"/>
    <property type="match status" value="1"/>
</dbReference>
<dbReference type="InterPro" id="IPR006094">
    <property type="entry name" value="Oxid_FAD_bind_N"/>
</dbReference>
<keyword evidence="14 16" id="KW-0961">Cell wall biogenesis/degradation</keyword>
<evidence type="ECO:0000256" key="7">
    <source>
        <dbReference type="ARBA" id="ARBA00022630"/>
    </source>
</evidence>
<feature type="active site" evidence="16">
    <location>
        <position position="164"/>
    </location>
</feature>
<keyword evidence="6 16" id="KW-0132">Cell division</keyword>
<comment type="subcellular location">
    <subcellularLocation>
        <location evidence="3 16">Cytoplasm</location>
    </subcellularLocation>
</comment>
<evidence type="ECO:0000256" key="8">
    <source>
        <dbReference type="ARBA" id="ARBA00022827"/>
    </source>
</evidence>
<evidence type="ECO:0000313" key="18">
    <source>
        <dbReference type="EMBL" id="OGJ03216.1"/>
    </source>
</evidence>
<dbReference type="GO" id="GO:0008360">
    <property type="term" value="P:regulation of cell shape"/>
    <property type="evidence" value="ECO:0007669"/>
    <property type="project" value="UniProtKB-KW"/>
</dbReference>
<feature type="active site" description="Proton donor" evidence="16">
    <location>
        <position position="238"/>
    </location>
</feature>
<comment type="similarity">
    <text evidence="16">Belongs to the MurB family.</text>
</comment>
<dbReference type="Gene3D" id="3.30.43.10">
    <property type="entry name" value="Uridine Diphospho-n-acetylenolpyruvylglucosamine Reductase, domain 2"/>
    <property type="match status" value="1"/>
</dbReference>
<dbReference type="NCBIfam" id="TIGR00179">
    <property type="entry name" value="murB"/>
    <property type="match status" value="1"/>
</dbReference>
<keyword evidence="5 16" id="KW-0963">Cytoplasm</keyword>
<comment type="pathway">
    <text evidence="4 16">Cell wall biogenesis; peptidoglycan biosynthesis.</text>
</comment>
<dbReference type="EMBL" id="MFVT01000028">
    <property type="protein sequence ID" value="OGJ03216.1"/>
    <property type="molecule type" value="Genomic_DNA"/>
</dbReference>
<name>A0A1F6YA41_9BACT</name>
<dbReference type="PROSITE" id="PS51387">
    <property type="entry name" value="FAD_PCMH"/>
    <property type="match status" value="1"/>
</dbReference>
<evidence type="ECO:0000256" key="3">
    <source>
        <dbReference type="ARBA" id="ARBA00004496"/>
    </source>
</evidence>
<dbReference type="PANTHER" id="PTHR21071:SF4">
    <property type="entry name" value="UDP-N-ACETYLENOLPYRUVOYLGLUCOSAMINE REDUCTASE"/>
    <property type="match status" value="1"/>
</dbReference>
<dbReference type="PANTHER" id="PTHR21071">
    <property type="entry name" value="UDP-N-ACETYLENOLPYRUVOYLGLUCOSAMINE REDUCTASE"/>
    <property type="match status" value="1"/>
</dbReference>
<protein>
    <recommendedName>
        <fullName evidence="16">UDP-N-acetylenolpyruvoylglucosamine reductase</fullName>
        <ecNumber evidence="16">1.3.1.98</ecNumber>
    </recommendedName>
    <alternativeName>
        <fullName evidence="16">UDP-N-acetylmuramate dehydrogenase</fullName>
    </alternativeName>
</protein>
<dbReference type="GO" id="GO:0071555">
    <property type="term" value="P:cell wall organization"/>
    <property type="evidence" value="ECO:0007669"/>
    <property type="project" value="UniProtKB-KW"/>
</dbReference>
<dbReference type="GO" id="GO:0008762">
    <property type="term" value="F:UDP-N-acetylmuramate dehydrogenase activity"/>
    <property type="evidence" value="ECO:0007669"/>
    <property type="project" value="UniProtKB-UniRule"/>
</dbReference>
<dbReference type="GO" id="GO:0051301">
    <property type="term" value="P:cell division"/>
    <property type="evidence" value="ECO:0007669"/>
    <property type="project" value="UniProtKB-KW"/>
</dbReference>
<evidence type="ECO:0000256" key="12">
    <source>
        <dbReference type="ARBA" id="ARBA00023002"/>
    </source>
</evidence>
<comment type="cofactor">
    <cofactor evidence="1 16">
        <name>FAD</name>
        <dbReference type="ChEBI" id="CHEBI:57692"/>
    </cofactor>
</comment>
<evidence type="ECO:0000256" key="4">
    <source>
        <dbReference type="ARBA" id="ARBA00004752"/>
    </source>
</evidence>
<dbReference type="Pfam" id="PF02873">
    <property type="entry name" value="MurB_C"/>
    <property type="match status" value="1"/>
</dbReference>
<evidence type="ECO:0000256" key="14">
    <source>
        <dbReference type="ARBA" id="ARBA00023316"/>
    </source>
</evidence>
<evidence type="ECO:0000256" key="13">
    <source>
        <dbReference type="ARBA" id="ARBA00023306"/>
    </source>
</evidence>
<dbReference type="InterPro" id="IPR016169">
    <property type="entry name" value="FAD-bd_PCMH_sub2"/>
</dbReference>
<dbReference type="SUPFAM" id="SSF56176">
    <property type="entry name" value="FAD-binding/transporter-associated domain-like"/>
    <property type="match status" value="1"/>
</dbReference>
<evidence type="ECO:0000256" key="9">
    <source>
        <dbReference type="ARBA" id="ARBA00022857"/>
    </source>
</evidence>
<dbReference type="Gene3D" id="3.30.465.10">
    <property type="match status" value="1"/>
</dbReference>
<evidence type="ECO:0000256" key="16">
    <source>
        <dbReference type="HAMAP-Rule" id="MF_00037"/>
    </source>
</evidence>
<evidence type="ECO:0000313" key="19">
    <source>
        <dbReference type="Proteomes" id="UP000176826"/>
    </source>
</evidence>
<keyword evidence="13 16" id="KW-0131">Cell cycle</keyword>
<organism evidence="18 19">
    <name type="scientific">Candidatus Nomurabacteria bacterium RIFCSPLOWO2_12_FULL_41_10</name>
    <dbReference type="NCBI Taxonomy" id="1801795"/>
    <lineage>
        <taxon>Bacteria</taxon>
        <taxon>Candidatus Nomuraibacteriota</taxon>
    </lineage>
</organism>
<dbReference type="InterPro" id="IPR016167">
    <property type="entry name" value="FAD-bd_PCMH_sub1"/>
</dbReference>
<dbReference type="HAMAP" id="MF_00037">
    <property type="entry name" value="MurB"/>
    <property type="match status" value="1"/>
</dbReference>
<comment type="catalytic activity">
    <reaction evidence="15 16">
        <text>UDP-N-acetyl-alpha-D-muramate + NADP(+) = UDP-N-acetyl-3-O-(1-carboxyvinyl)-alpha-D-glucosamine + NADPH + H(+)</text>
        <dbReference type="Rhea" id="RHEA:12248"/>
        <dbReference type="ChEBI" id="CHEBI:15378"/>
        <dbReference type="ChEBI" id="CHEBI:57783"/>
        <dbReference type="ChEBI" id="CHEBI:58349"/>
        <dbReference type="ChEBI" id="CHEBI:68483"/>
        <dbReference type="ChEBI" id="CHEBI:70757"/>
        <dbReference type="EC" id="1.3.1.98"/>
    </reaction>
</comment>
<gene>
    <name evidence="16" type="primary">murB</name>
    <name evidence="18" type="ORF">A3F97_00365</name>
</gene>
<dbReference type="GO" id="GO:0071949">
    <property type="term" value="F:FAD binding"/>
    <property type="evidence" value="ECO:0007669"/>
    <property type="project" value="InterPro"/>
</dbReference>
<evidence type="ECO:0000256" key="2">
    <source>
        <dbReference type="ARBA" id="ARBA00003921"/>
    </source>
</evidence>
<keyword evidence="7 16" id="KW-0285">Flavoprotein</keyword>
<feature type="active site" evidence="16">
    <location>
        <position position="333"/>
    </location>
</feature>
<dbReference type="InterPro" id="IPR016166">
    <property type="entry name" value="FAD-bd_PCMH"/>
</dbReference>
<accession>A0A1F6YA41</accession>
<comment type="function">
    <text evidence="2 16">Cell wall formation.</text>
</comment>
<dbReference type="Gene3D" id="3.90.78.10">
    <property type="entry name" value="UDP-N-acetylenolpyruvoylglucosamine reductase, C-terminal domain"/>
    <property type="match status" value="1"/>
</dbReference>
<dbReference type="InterPro" id="IPR003170">
    <property type="entry name" value="MurB"/>
</dbReference>
<dbReference type="EC" id="1.3.1.98" evidence="16"/>
<dbReference type="Pfam" id="PF01565">
    <property type="entry name" value="FAD_binding_4"/>
    <property type="match status" value="1"/>
</dbReference>
<evidence type="ECO:0000256" key="15">
    <source>
        <dbReference type="ARBA" id="ARBA00048914"/>
    </source>
</evidence>
<dbReference type="InterPro" id="IPR036318">
    <property type="entry name" value="FAD-bd_PCMH-like_sf"/>
</dbReference>
<proteinExistence type="inferred from homology"/>
<sequence>MKIEKNYNLSKLNTFGISARAKFFVEIHSEDELQELFVLSEFKNNQKIFLGGGSNILFTEDFNGIIVLNKLKGMEILNEDAESIVIRSMSGENWHDLVVFTVRRGYWGIENLSLIPGTVGAAPMQNIGAYGAELKNVLENVETFDTATGIKRIFSREECKLGYRDSIFKNELKDKYFISAITLKLSKIGEKNTSYKALQEHLEKNKIEVKNPKDISDAVIFIRQSKLPDPKVIGNAGSFFKNVFVKKEQLQKLRADYPDMPYFEEDGVNKIPAGWLIEQCGWKGRRVGNVGVHDKQALVLVNHGGATGTELVKLAKKIIISVKEKFGLELVPEVNLI</sequence>
<dbReference type="UniPathway" id="UPA00219"/>
<keyword evidence="8 16" id="KW-0274">FAD</keyword>
<evidence type="ECO:0000256" key="1">
    <source>
        <dbReference type="ARBA" id="ARBA00001974"/>
    </source>
</evidence>
<dbReference type="AlphaFoldDB" id="A0A1F6YA41"/>
<dbReference type="GO" id="GO:0005829">
    <property type="term" value="C:cytosol"/>
    <property type="evidence" value="ECO:0007669"/>
    <property type="project" value="TreeGrafter"/>
</dbReference>
<dbReference type="InterPro" id="IPR036635">
    <property type="entry name" value="MurB_C_sf"/>
</dbReference>